<dbReference type="EMBL" id="HBIJ01011906">
    <property type="protein sequence ID" value="CAE0367379.1"/>
    <property type="molecule type" value="Transcribed_RNA"/>
</dbReference>
<evidence type="ECO:0000313" key="2">
    <source>
        <dbReference type="EMBL" id="CAE0367379.1"/>
    </source>
</evidence>
<evidence type="ECO:0000313" key="1">
    <source>
        <dbReference type="EMBL" id="CAE0367370.1"/>
    </source>
</evidence>
<proteinExistence type="predicted"/>
<reference evidence="1" key="1">
    <citation type="submission" date="2021-01" db="EMBL/GenBank/DDBJ databases">
        <authorList>
            <person name="Corre E."/>
            <person name="Pelletier E."/>
            <person name="Niang G."/>
            <person name="Scheremetjew M."/>
            <person name="Finn R."/>
            <person name="Kale V."/>
            <person name="Holt S."/>
            <person name="Cochrane G."/>
            <person name="Meng A."/>
            <person name="Brown T."/>
            <person name="Cohen L."/>
        </authorList>
    </citation>
    <scope>NUCLEOTIDE SEQUENCE</scope>
    <source>
        <strain evidence="1">CCMP1510</strain>
    </source>
</reference>
<sequence>MNLKEAISKMLKDCGAESTGEGLLADAKLLAKQCGIRFITLRETVDTLAPQFGLSIDEKEEQITDQGDFWDRIVDANTAASAFGDDDGLARQFASADSIPPFPPLNALQAPQDNFDALDSQLR</sequence>
<organism evidence="1">
    <name type="scientific">Aureoumbra lagunensis</name>
    <dbReference type="NCBI Taxonomy" id="44058"/>
    <lineage>
        <taxon>Eukaryota</taxon>
        <taxon>Sar</taxon>
        <taxon>Stramenopiles</taxon>
        <taxon>Ochrophyta</taxon>
        <taxon>Pelagophyceae</taxon>
        <taxon>Pelagomonadales</taxon>
        <taxon>Aureoumbra</taxon>
    </lineage>
</organism>
<gene>
    <name evidence="1" type="ORF">ALAG00032_LOCUS8119</name>
    <name evidence="2" type="ORF">ALAG00032_LOCUS8128</name>
</gene>
<name>A0A6S8D2T4_9STRA</name>
<accession>A0A6S8D2T4</accession>
<protein>
    <submittedName>
        <fullName evidence="1">Uncharacterized protein</fullName>
    </submittedName>
</protein>
<dbReference type="AlphaFoldDB" id="A0A6S8D2T4"/>
<dbReference type="EMBL" id="HBIJ01011897">
    <property type="protein sequence ID" value="CAE0367370.1"/>
    <property type="molecule type" value="Transcribed_RNA"/>
</dbReference>